<evidence type="ECO:0000313" key="3">
    <source>
        <dbReference type="Proteomes" id="UP001303046"/>
    </source>
</evidence>
<evidence type="ECO:0000313" key="2">
    <source>
        <dbReference type="EMBL" id="KAK6727948.1"/>
    </source>
</evidence>
<keyword evidence="3" id="KW-1185">Reference proteome</keyword>
<organism evidence="2 3">
    <name type="scientific">Necator americanus</name>
    <name type="common">Human hookworm</name>
    <dbReference type="NCBI Taxonomy" id="51031"/>
    <lineage>
        <taxon>Eukaryota</taxon>
        <taxon>Metazoa</taxon>
        <taxon>Ecdysozoa</taxon>
        <taxon>Nematoda</taxon>
        <taxon>Chromadorea</taxon>
        <taxon>Rhabditida</taxon>
        <taxon>Rhabditina</taxon>
        <taxon>Rhabditomorpha</taxon>
        <taxon>Strongyloidea</taxon>
        <taxon>Ancylostomatidae</taxon>
        <taxon>Bunostominae</taxon>
        <taxon>Necator</taxon>
    </lineage>
</organism>
<dbReference type="Proteomes" id="UP001303046">
    <property type="component" value="Unassembled WGS sequence"/>
</dbReference>
<accession>A0ABR1BNE4</accession>
<feature type="region of interest" description="Disordered" evidence="1">
    <location>
        <begin position="1"/>
        <end position="37"/>
    </location>
</feature>
<feature type="compositionally biased region" description="Basic and acidic residues" evidence="1">
    <location>
        <begin position="23"/>
        <end position="37"/>
    </location>
</feature>
<evidence type="ECO:0008006" key="4">
    <source>
        <dbReference type="Google" id="ProtNLM"/>
    </source>
</evidence>
<proteinExistence type="predicted"/>
<evidence type="ECO:0000256" key="1">
    <source>
        <dbReference type="SAM" id="MobiDB-lite"/>
    </source>
</evidence>
<sequence>MEERQSAESRLNGVGSRACGDMSLKDKEGRSRSSEVGDHLLKAVIGGPLKTTHEVAQELGFDQSTAVCHLEKMRKMKKLKKCVKHELS</sequence>
<comment type="caution">
    <text evidence="2">The sequence shown here is derived from an EMBL/GenBank/DDBJ whole genome shotgun (WGS) entry which is preliminary data.</text>
</comment>
<gene>
    <name evidence="2" type="primary">Necator_chrI.g1672</name>
    <name evidence="2" type="ORF">RB195_005546</name>
</gene>
<name>A0ABR1BNE4_NECAM</name>
<protein>
    <recommendedName>
        <fullName evidence="4">HTH iclR-type domain-containing protein</fullName>
    </recommendedName>
</protein>
<dbReference type="EMBL" id="JAVFWL010000001">
    <property type="protein sequence ID" value="KAK6727948.1"/>
    <property type="molecule type" value="Genomic_DNA"/>
</dbReference>
<reference evidence="2 3" key="1">
    <citation type="submission" date="2023-08" db="EMBL/GenBank/DDBJ databases">
        <title>A Necator americanus chromosomal reference genome.</title>
        <authorList>
            <person name="Ilik V."/>
            <person name="Petrzelkova K.J."/>
            <person name="Pardy F."/>
            <person name="Fuh T."/>
            <person name="Niatou-Singa F.S."/>
            <person name="Gouil Q."/>
            <person name="Baker L."/>
            <person name="Ritchie M.E."/>
            <person name="Jex A.R."/>
            <person name="Gazzola D."/>
            <person name="Li H."/>
            <person name="Toshio Fujiwara R."/>
            <person name="Zhan B."/>
            <person name="Aroian R.V."/>
            <person name="Pafco B."/>
            <person name="Schwarz E.M."/>
        </authorList>
    </citation>
    <scope>NUCLEOTIDE SEQUENCE [LARGE SCALE GENOMIC DNA]</scope>
    <source>
        <strain evidence="2 3">Aroian</strain>
        <tissue evidence="2">Whole animal</tissue>
    </source>
</reference>